<keyword evidence="3" id="KW-0732">Signal</keyword>
<dbReference type="PANTHER" id="PTHR10030:SF37">
    <property type="entry name" value="ALPHA-L-FUCOSIDASE-RELATED"/>
    <property type="match status" value="1"/>
</dbReference>
<dbReference type="SMART" id="SM00812">
    <property type="entry name" value="Alpha_L_fucos"/>
    <property type="match status" value="1"/>
</dbReference>
<evidence type="ECO:0000256" key="1">
    <source>
        <dbReference type="ARBA" id="ARBA00007951"/>
    </source>
</evidence>
<gene>
    <name evidence="7" type="ORF">C7383_115136</name>
</gene>
<dbReference type="RefSeq" id="WP_109748141.1">
    <property type="nucleotide sequence ID" value="NZ_JANKBI010000015.1"/>
</dbReference>
<proteinExistence type="inferred from homology"/>
<accession>A0AB73SZQ9</accession>
<evidence type="ECO:0000259" key="6">
    <source>
        <dbReference type="Pfam" id="PF01120"/>
    </source>
</evidence>
<evidence type="ECO:0000256" key="2">
    <source>
        <dbReference type="ARBA" id="ARBA00012662"/>
    </source>
</evidence>
<dbReference type="GO" id="GO:0006004">
    <property type="term" value="P:fucose metabolic process"/>
    <property type="evidence" value="ECO:0007669"/>
    <property type="project" value="TreeGrafter"/>
</dbReference>
<dbReference type="EC" id="3.2.1.51" evidence="2"/>
<feature type="domain" description="Glycoside hydrolase family 29 N-terminal" evidence="6">
    <location>
        <begin position="9"/>
        <end position="371"/>
    </location>
</feature>
<dbReference type="AlphaFoldDB" id="A0AB73SZQ9"/>
<comment type="similarity">
    <text evidence="1">Belongs to the glycosyl hydrolase 29 family.</text>
</comment>
<reference evidence="7 8" key="1">
    <citation type="submission" date="2018-05" db="EMBL/GenBank/DDBJ databases">
        <authorList>
            <person name="Goeker M."/>
            <person name="Huntemann M."/>
            <person name="Clum A."/>
            <person name="Pillay M."/>
            <person name="Palaniappan K."/>
            <person name="Varghese N."/>
            <person name="Mikhailova N."/>
            <person name="Stamatis D."/>
            <person name="Reddy T."/>
            <person name="Daum C."/>
            <person name="Shapiro N."/>
            <person name="Ivanova N."/>
            <person name="Kyrpides N."/>
            <person name="Woyke T."/>
        </authorList>
    </citation>
    <scope>NUCLEOTIDE SEQUENCE [LARGE SCALE GENOMIC DNA]</scope>
    <source>
        <strain evidence="7 8">DSM 26524</strain>
    </source>
</reference>
<dbReference type="Gene3D" id="3.20.20.80">
    <property type="entry name" value="Glycosidases"/>
    <property type="match status" value="1"/>
</dbReference>
<evidence type="ECO:0000313" key="8">
    <source>
        <dbReference type="Proteomes" id="UP000245412"/>
    </source>
</evidence>
<dbReference type="FunFam" id="3.20.20.80:FF:000158">
    <property type="entry name" value="Exported alpha-L-fucosidase"/>
    <property type="match status" value="1"/>
</dbReference>
<dbReference type="Gene3D" id="2.60.40.1180">
    <property type="entry name" value="Golgi alpha-mannosidase II"/>
    <property type="match status" value="1"/>
</dbReference>
<dbReference type="GO" id="GO:0016139">
    <property type="term" value="P:glycoside catabolic process"/>
    <property type="evidence" value="ECO:0007669"/>
    <property type="project" value="TreeGrafter"/>
</dbReference>
<evidence type="ECO:0000256" key="5">
    <source>
        <dbReference type="ARBA" id="ARBA00023295"/>
    </source>
</evidence>
<name>A0AB73SZQ9_9FIRM</name>
<dbReference type="GO" id="GO:0005764">
    <property type="term" value="C:lysosome"/>
    <property type="evidence" value="ECO:0007669"/>
    <property type="project" value="TreeGrafter"/>
</dbReference>
<dbReference type="InterPro" id="IPR000933">
    <property type="entry name" value="Glyco_hydro_29"/>
</dbReference>
<sequence length="490" mass="57071">MREYLKKIEEVIAAGPYKDTWESLQEYEVPKWYRNAKFGIFIHWGVYSVPAFGSEWYPRNMYIQGSPEYEHHIRTYGAHKEFGYKDFIPMFEAENFDPAAWADLFLKAGAKYVVPVAEHHDGFQMYKSSLSHFNAYEMGPKRDVLGELCEEFDKRGIVRGASSHRIEHWFFMGHGKDFDSDVKEPLERGDLYWPSVRMENDDFKDLFSKPYPTEEFMEDWLVRTCELIDNYKPRVLWFDWWIQHDAAKPYLRKMAAYYYNRAAEWGIQVAINYKYDAFAFQSAVLDIERGQFADVKPYFWQTDTAIALNSWSYTENNQFRPAQDLVCDLVDIVSKNGCLLLNVGPKADGTITKEDTQILLNIGEWLRVNGEAIYNSKVWRTFGEGPTKVVEGGFSDGIKKEFTSEDIRYTVNGEYLYGTVLKTDKEGSYKFRSLAIGDAEHSSCFHGIIEDIEVLGFDAKPEWTRDEEALKLKVAGVESEYPVVFKFKLK</sequence>
<evidence type="ECO:0000313" key="7">
    <source>
        <dbReference type="EMBL" id="PWJ72980.1"/>
    </source>
</evidence>
<dbReference type="InterPro" id="IPR057739">
    <property type="entry name" value="Glyco_hydro_29_N"/>
</dbReference>
<protein>
    <recommendedName>
        <fullName evidence="2">alpha-L-fucosidase</fullName>
        <ecNumber evidence="2">3.2.1.51</ecNumber>
    </recommendedName>
</protein>
<dbReference type="GO" id="GO:0004560">
    <property type="term" value="F:alpha-L-fucosidase activity"/>
    <property type="evidence" value="ECO:0007669"/>
    <property type="project" value="InterPro"/>
</dbReference>
<evidence type="ECO:0000256" key="3">
    <source>
        <dbReference type="ARBA" id="ARBA00022729"/>
    </source>
</evidence>
<dbReference type="Proteomes" id="UP000245412">
    <property type="component" value="Unassembled WGS sequence"/>
</dbReference>
<dbReference type="PANTHER" id="PTHR10030">
    <property type="entry name" value="ALPHA-L-FUCOSIDASE"/>
    <property type="match status" value="1"/>
</dbReference>
<dbReference type="EMBL" id="QGGY01000015">
    <property type="protein sequence ID" value="PWJ72980.1"/>
    <property type="molecule type" value="Genomic_DNA"/>
</dbReference>
<evidence type="ECO:0000256" key="4">
    <source>
        <dbReference type="ARBA" id="ARBA00022801"/>
    </source>
</evidence>
<keyword evidence="8" id="KW-1185">Reference proteome</keyword>
<dbReference type="InterPro" id="IPR013780">
    <property type="entry name" value="Glyco_hydro_b"/>
</dbReference>
<comment type="caution">
    <text evidence="7">The sequence shown here is derived from an EMBL/GenBank/DDBJ whole genome shotgun (WGS) entry which is preliminary data.</text>
</comment>
<keyword evidence="5" id="KW-0326">Glycosidase</keyword>
<keyword evidence="4" id="KW-0378">Hydrolase</keyword>
<dbReference type="Pfam" id="PF01120">
    <property type="entry name" value="Alpha_L_fucos"/>
    <property type="match status" value="1"/>
</dbReference>
<organism evidence="7 8">
    <name type="scientific">Murimonas intestini</name>
    <dbReference type="NCBI Taxonomy" id="1337051"/>
    <lineage>
        <taxon>Bacteria</taxon>
        <taxon>Bacillati</taxon>
        <taxon>Bacillota</taxon>
        <taxon>Clostridia</taxon>
        <taxon>Lachnospirales</taxon>
        <taxon>Lachnospiraceae</taxon>
        <taxon>Murimonas</taxon>
    </lineage>
</organism>
<dbReference type="SUPFAM" id="SSF51445">
    <property type="entry name" value="(Trans)glycosidases"/>
    <property type="match status" value="1"/>
</dbReference>
<dbReference type="InterPro" id="IPR017853">
    <property type="entry name" value="GH"/>
</dbReference>